<keyword evidence="2" id="KW-0378">Hydrolase</keyword>
<reference evidence="2 3" key="1">
    <citation type="journal article" date="2014" name="BMC Vet. Res.">
        <title>First report of Corynebacterium pseudotuberculosis from caseous lymphadenitis lesions in Black Alentejano pig (Sus scrofa domesticus).</title>
        <authorList>
            <person name="Oliveira M."/>
            <person name="Barroco C."/>
            <person name="Mottola C."/>
            <person name="Santos R."/>
            <person name="Lemsaddek A."/>
            <person name="Tavares L."/>
            <person name="Semedo-Lemsaddek T."/>
        </authorList>
    </citation>
    <scope>NUCLEOTIDE SEQUENCE [LARGE SCALE GENOMIC DNA]</scope>
    <source>
        <strain evidence="2 3">PO100/5</strain>
    </source>
</reference>
<dbReference type="KEGG" id="csil:CBE74_08835"/>
<organism evidence="2 3">
    <name type="scientific">Corynebacterium silvaticum</name>
    <dbReference type="NCBI Taxonomy" id="2320431"/>
    <lineage>
        <taxon>Bacteria</taxon>
        <taxon>Bacillati</taxon>
        <taxon>Actinomycetota</taxon>
        <taxon>Actinomycetes</taxon>
        <taxon>Mycobacteriales</taxon>
        <taxon>Corynebacteriaceae</taxon>
        <taxon>Corynebacterium</taxon>
    </lineage>
</organism>
<reference evidence="2 3" key="2">
    <citation type="journal article" date="2020" name="Antonie Van Leeuwenhoek">
        <title>Phylogenomic characterisation of a novel corynebacterial species pathogenic to animals.</title>
        <authorList>
            <person name="Moller J."/>
            <person name="Musella L."/>
            <person name="Melnikov V."/>
            <person name="Geissdorfer W."/>
            <person name="Burkovski A."/>
            <person name="Sangal V."/>
        </authorList>
    </citation>
    <scope>NUCLEOTIDE SEQUENCE [LARGE SCALE GENOMIC DNA]</scope>
    <source>
        <strain evidence="2 3">PO100/5</strain>
    </source>
</reference>
<dbReference type="InterPro" id="IPR002018">
    <property type="entry name" value="CarbesteraseB"/>
</dbReference>
<dbReference type="EMBL" id="CP021417">
    <property type="protein sequence ID" value="ARU46564.1"/>
    <property type="molecule type" value="Genomic_DNA"/>
</dbReference>
<proteinExistence type="predicted"/>
<dbReference type="SUPFAM" id="SSF53474">
    <property type="entry name" value="alpha/beta-Hydrolases"/>
    <property type="match status" value="1"/>
</dbReference>
<dbReference type="GeneID" id="75008346"/>
<accession>A0A7U5HML9</accession>
<dbReference type="Gene3D" id="3.40.50.1820">
    <property type="entry name" value="alpha/beta hydrolase"/>
    <property type="match status" value="1"/>
</dbReference>
<sequence length="423" mass="46935">MSESASSQLITCPGGTFTGTVRQHANGSVATYDPIVYGKLISEFAPALHVYSPTESADPAAHNNLCTQLHLTVTAPAHATKFNDLPVLAVIHGGGYDSGSRNEPSFDGAELAQAGIIVVSIDYRLGIQGFARFHDDAPHHYRGIDDCALALEWIQTHIEDFGGDPTNVTLFSQSAGAGIALWLARRDHYRGIFRRVWAASPSFPRGEMKRRKAALRWALSAPITQTDLEGLRRKRLNKGYNHYKRYFPTDLALGPWGYDPNELTAIPIIVSSTDRELYQLPAAQRADASSWLHPPRTRIARHMGATTDYIHQNCTKPDFFRALTGTSLIHRWVKQTLKRTYGDTWYIRYTSSDNREATHCSDLSLLFQSRDNQPDSPRGILLSFARGGAPDWPRYRKDGSGLGICIDGVGAQLLVDPLRGEFE</sequence>
<dbReference type="RefSeq" id="WP_087454364.1">
    <property type="nucleotide sequence ID" value="NZ_CP021417.2"/>
</dbReference>
<feature type="domain" description="Carboxylesterase type B" evidence="1">
    <location>
        <begin position="69"/>
        <end position="202"/>
    </location>
</feature>
<evidence type="ECO:0000259" key="1">
    <source>
        <dbReference type="Pfam" id="PF00135"/>
    </source>
</evidence>
<dbReference type="InterPro" id="IPR029058">
    <property type="entry name" value="AB_hydrolase_fold"/>
</dbReference>
<dbReference type="Pfam" id="PF00135">
    <property type="entry name" value="COesterase"/>
    <property type="match status" value="1"/>
</dbReference>
<dbReference type="GO" id="GO:0016787">
    <property type="term" value="F:hydrolase activity"/>
    <property type="evidence" value="ECO:0007669"/>
    <property type="project" value="UniProtKB-KW"/>
</dbReference>
<evidence type="ECO:0000313" key="2">
    <source>
        <dbReference type="EMBL" id="ARU46564.1"/>
    </source>
</evidence>
<keyword evidence="3" id="KW-1185">Reference proteome</keyword>
<dbReference type="Proteomes" id="UP000195652">
    <property type="component" value="Chromosome"/>
</dbReference>
<name>A0A7U5HML9_9CORY</name>
<gene>
    <name evidence="2" type="ORF">CBE74_08835</name>
</gene>
<protein>
    <submittedName>
        <fullName evidence="2">Alpha/beta fold hydrolase</fullName>
    </submittedName>
</protein>
<dbReference type="InterPro" id="IPR050309">
    <property type="entry name" value="Type-B_Carboxylest/Lipase"/>
</dbReference>
<reference evidence="2 3" key="4">
    <citation type="journal article" date="2020" name="PLoS ONE">
        <title>Taxonomic classification of strain PO100/5 shows a broader geographic distribution and genetic markers of the recently described Corynebacterium silvaticum.</title>
        <authorList>
            <person name="Viana M.V.C."/>
            <person name="Profeta R."/>
            <person name="da Silva A.L."/>
            <person name="Hurtado R."/>
            <person name="Cerqueira J.C."/>
            <person name="Ribeiro B.F.S."/>
            <person name="Almeida M.O."/>
            <person name="Morais-Rodrigues F."/>
            <person name="Soares S.C."/>
            <person name="Oliveira M."/>
            <person name="Tavares L."/>
            <person name="Figueiredo H."/>
            <person name="Wattam A.R."/>
            <person name="Barh D."/>
            <person name="Ghosh P."/>
            <person name="Silva A."/>
            <person name="Azevedo V."/>
        </authorList>
    </citation>
    <scope>NUCLEOTIDE SEQUENCE [LARGE SCALE GENOMIC DNA]</scope>
    <source>
        <strain evidence="2 3">PO100/5</strain>
    </source>
</reference>
<reference evidence="2 3" key="3">
    <citation type="journal article" date="2020" name="Int. J. Syst. Evol. Microbiol.">
        <title>Corynebacterium silvaticum sp. nov., a unique group of NTTB corynebacteria in wild boar and roe deer.</title>
        <authorList>
            <person name="Dangel A."/>
            <person name="Berger A."/>
            <person name="Rau J."/>
            <person name="Eisenberg T."/>
            <person name="Kampfer P."/>
            <person name="Margos G."/>
            <person name="Contzen M."/>
            <person name="Busse H.J."/>
            <person name="Konrad R."/>
            <person name="Peters M."/>
            <person name="Sting R."/>
            <person name="Sing A."/>
        </authorList>
    </citation>
    <scope>NUCLEOTIDE SEQUENCE [LARGE SCALE GENOMIC DNA]</scope>
    <source>
        <strain evidence="2 3">PO100/5</strain>
    </source>
</reference>
<dbReference type="PANTHER" id="PTHR11559">
    <property type="entry name" value="CARBOXYLESTERASE"/>
    <property type="match status" value="1"/>
</dbReference>
<evidence type="ECO:0000313" key="3">
    <source>
        <dbReference type="Proteomes" id="UP000195652"/>
    </source>
</evidence>
<dbReference type="AlphaFoldDB" id="A0A7U5HML9"/>